<dbReference type="STRING" id="743719.PaelaDRAFT_5029"/>
<gene>
    <name evidence="2" type="ORF">PaelaDRAFT_5029</name>
</gene>
<evidence type="ECO:0000313" key="3">
    <source>
        <dbReference type="Proteomes" id="UP000003891"/>
    </source>
</evidence>
<protein>
    <recommendedName>
        <fullName evidence="1">Acyclic terpene utilisation N-terminal domain-containing protein</fullName>
    </recommendedName>
</protein>
<reference evidence="2 3" key="1">
    <citation type="submission" date="2011-09" db="EMBL/GenBank/DDBJ databases">
        <title>The draft genome of Paenibacillus lactis 154.</title>
        <authorList>
            <consortium name="US DOE Joint Genome Institute (JGI-PGF)"/>
            <person name="Lucas S."/>
            <person name="Han J."/>
            <person name="Lapidus A."/>
            <person name="Cheng J.-F."/>
            <person name="Goodwin L."/>
            <person name="Pitluck S."/>
            <person name="Peters L."/>
            <person name="Land M.L."/>
            <person name="Hauser L."/>
            <person name="Siebers A."/>
            <person name="Thelen M."/>
            <person name="Hugenholtz P."/>
            <person name="Allgaier M."/>
            <person name="Woyke T.J."/>
        </authorList>
    </citation>
    <scope>NUCLEOTIDE SEQUENCE [LARGE SCALE GENOMIC DNA]</scope>
    <source>
        <strain evidence="2 3">154</strain>
    </source>
</reference>
<dbReference type="AlphaFoldDB" id="G4HM18"/>
<dbReference type="eggNOG" id="COG1574">
    <property type="taxonomic scope" value="Bacteria"/>
</dbReference>
<evidence type="ECO:0000259" key="1">
    <source>
        <dbReference type="Pfam" id="PF07287"/>
    </source>
</evidence>
<dbReference type="Pfam" id="PF07287">
    <property type="entry name" value="AtuA"/>
    <property type="match status" value="1"/>
</dbReference>
<proteinExistence type="predicted"/>
<dbReference type="Proteomes" id="UP000003891">
    <property type="component" value="Unassembled WGS sequence"/>
</dbReference>
<sequence>MGMSEYFGKEGLQMNTDIRILSPCGMLGYGFPEQSFMNGLKYELHGIVVDAGSTDGGPHKLGAGVSIVSKRAVKKDLKIMLSAGLPRNIPIIIGSAGGSGARTHVNWTLAIIDEILSELEMEAKVSVIWADFTQDEIHQAKREGRIQPLSPNIPPLTDEMIDTTKSIVAQMGHEPIVEALQAGSEIIVCGRAYDPSPFAAIGIFHGKDPGLSYHLGKILECGALCAEPGTTKDSILGTIGEDSFTVQSLNPARTCSPTSVAAHTFYEKEHPYILHGPGFTLDLEDCRFEETEPGIVRVSGSRYLPAEKYFVKLEGARRVAYRTFVIAGIRDPILIGKLEEVEDYVRSQAREYYSEIPESDYQIRFYNYGKNGVLGSKETEPFQGHEVGVMFEVVARTQELASSICATVRSTFLHYGYEGRKATAGNLAFPFAPSDIEFGPVYEFSVYHLMELTDNAFRIEFRKGGYKHDRAR</sequence>
<feature type="domain" description="Acyclic terpene utilisation N-terminal" evidence="1">
    <location>
        <begin position="77"/>
        <end position="414"/>
    </location>
</feature>
<dbReference type="EMBL" id="AGIP01000015">
    <property type="protein sequence ID" value="EHB56663.1"/>
    <property type="molecule type" value="Genomic_DNA"/>
</dbReference>
<dbReference type="OrthoDB" id="9763456at2"/>
<dbReference type="PATRIC" id="fig|743719.3.peg.5116"/>
<organism evidence="2 3">
    <name type="scientific">Paenibacillus lactis 154</name>
    <dbReference type="NCBI Taxonomy" id="743719"/>
    <lineage>
        <taxon>Bacteria</taxon>
        <taxon>Bacillati</taxon>
        <taxon>Bacillota</taxon>
        <taxon>Bacilli</taxon>
        <taxon>Bacillales</taxon>
        <taxon>Paenibacillaceae</taxon>
        <taxon>Paenibacillus</taxon>
    </lineage>
</organism>
<accession>G4HM18</accession>
<evidence type="ECO:0000313" key="2">
    <source>
        <dbReference type="EMBL" id="EHB56663.1"/>
    </source>
</evidence>
<name>G4HM18_9BACL</name>
<dbReference type="InterPro" id="IPR010839">
    <property type="entry name" value="AtuA_N"/>
</dbReference>